<evidence type="ECO:0000256" key="8">
    <source>
        <dbReference type="ARBA" id="ARBA00022968"/>
    </source>
</evidence>
<dbReference type="GO" id="GO:0030158">
    <property type="term" value="F:protein xylosyltransferase activity"/>
    <property type="evidence" value="ECO:0007669"/>
    <property type="project" value="InterPro"/>
</dbReference>
<evidence type="ECO:0000256" key="10">
    <source>
        <dbReference type="ARBA" id="ARBA00023034"/>
    </source>
</evidence>
<dbReference type="RefSeq" id="WP_117493382.1">
    <property type="nucleotide sequence ID" value="NZ_JAAISY010000017.1"/>
</dbReference>
<evidence type="ECO:0000313" key="15">
    <source>
        <dbReference type="EMBL" id="RGE88985.1"/>
    </source>
</evidence>
<dbReference type="Pfam" id="PF02485">
    <property type="entry name" value="Branch"/>
    <property type="match status" value="1"/>
</dbReference>
<evidence type="ECO:0000256" key="3">
    <source>
        <dbReference type="ARBA" id="ARBA00022676"/>
    </source>
</evidence>
<dbReference type="PANTHER" id="PTHR46025:SF3">
    <property type="entry name" value="XYLOSYLTRANSFERASE OXT"/>
    <property type="match status" value="1"/>
</dbReference>
<keyword evidence="5" id="KW-0812">Transmembrane</keyword>
<sequence>MKHAFLIMAHANWSLLKRLLKKLDFVDSNIYLHIDAKAEISREQLEDIKEVCNFAVFHMVPRKKVMCVGGGYSQIDCELSLLKEAIRDNNDYFHFMSGNDYLLVSEEEFKAFFYKNQGKEFIGFSRDGFAEQERQRYQVYHFLQEKVGRNKTGIYWIEKVLVKLQMKCMIDRTKRFRSMKYEIGSNWCSLTNEFVEYLLSKENMIKRMFNYTYCCDESFVQTIFVNSSFNNNNYKGVLGNSIENIQNVRAIDWKRGKPYTYEHSDYKELIESKNIFVRKVNNDTPEREKLLDLLDKRKD</sequence>
<keyword evidence="7" id="KW-0256">Endoplasmic reticulum</keyword>
<dbReference type="GO" id="GO:0015012">
    <property type="term" value="P:heparan sulfate proteoglycan biosynthetic process"/>
    <property type="evidence" value="ECO:0007669"/>
    <property type="project" value="TreeGrafter"/>
</dbReference>
<dbReference type="GO" id="GO:0046872">
    <property type="term" value="F:metal ion binding"/>
    <property type="evidence" value="ECO:0007669"/>
    <property type="project" value="UniProtKB-KW"/>
</dbReference>
<keyword evidence="11" id="KW-0472">Membrane</keyword>
<evidence type="ECO:0000256" key="11">
    <source>
        <dbReference type="ARBA" id="ARBA00023136"/>
    </source>
</evidence>
<organism evidence="15 16">
    <name type="scientific">Sellimonas intestinalis</name>
    <dbReference type="NCBI Taxonomy" id="1653434"/>
    <lineage>
        <taxon>Bacteria</taxon>
        <taxon>Bacillati</taxon>
        <taxon>Bacillota</taxon>
        <taxon>Clostridia</taxon>
        <taxon>Lachnospirales</taxon>
        <taxon>Lachnospiraceae</taxon>
        <taxon>Sellimonas</taxon>
    </lineage>
</organism>
<keyword evidence="8" id="KW-0735">Signal-anchor</keyword>
<evidence type="ECO:0000256" key="1">
    <source>
        <dbReference type="ARBA" id="ARBA00004323"/>
    </source>
</evidence>
<keyword evidence="6" id="KW-0479">Metal-binding</keyword>
<evidence type="ECO:0000256" key="5">
    <source>
        <dbReference type="ARBA" id="ARBA00022692"/>
    </source>
</evidence>
<comment type="caution">
    <text evidence="15">The sequence shown here is derived from an EMBL/GenBank/DDBJ whole genome shotgun (WGS) entry which is preliminary data.</text>
</comment>
<evidence type="ECO:0000256" key="9">
    <source>
        <dbReference type="ARBA" id="ARBA00022989"/>
    </source>
</evidence>
<dbReference type="InterPro" id="IPR043538">
    <property type="entry name" value="XYLT"/>
</dbReference>
<keyword evidence="4 15" id="KW-0808">Transferase</keyword>
<dbReference type="PANTHER" id="PTHR46025">
    <property type="entry name" value="XYLOSYLTRANSFERASE OXT"/>
    <property type="match status" value="1"/>
</dbReference>
<evidence type="ECO:0000256" key="2">
    <source>
        <dbReference type="ARBA" id="ARBA00004648"/>
    </source>
</evidence>
<evidence type="ECO:0000256" key="6">
    <source>
        <dbReference type="ARBA" id="ARBA00022723"/>
    </source>
</evidence>
<evidence type="ECO:0000313" key="16">
    <source>
        <dbReference type="Proteomes" id="UP000261080"/>
    </source>
</evidence>
<proteinExistence type="predicted"/>
<keyword evidence="13" id="KW-0325">Glycoprotein</keyword>
<keyword evidence="16" id="KW-1185">Reference proteome</keyword>
<keyword evidence="3" id="KW-0328">Glycosyltransferase</keyword>
<protein>
    <recommendedName>
        <fullName evidence="14">Peptide O-xylosyltransferase</fullName>
    </recommendedName>
</protein>
<evidence type="ECO:0000256" key="14">
    <source>
        <dbReference type="ARBA" id="ARBA00042865"/>
    </source>
</evidence>
<keyword evidence="12" id="KW-1015">Disulfide bond</keyword>
<dbReference type="InterPro" id="IPR003406">
    <property type="entry name" value="Glyco_trans_14"/>
</dbReference>
<reference evidence="15 16" key="1">
    <citation type="submission" date="2018-08" db="EMBL/GenBank/DDBJ databases">
        <title>A genome reference for cultivated species of the human gut microbiota.</title>
        <authorList>
            <person name="Zou Y."/>
            <person name="Xue W."/>
            <person name="Luo G."/>
        </authorList>
    </citation>
    <scope>NUCLEOTIDE SEQUENCE [LARGE SCALE GENOMIC DNA]</scope>
    <source>
        <strain evidence="15 16">AF37-2AT</strain>
    </source>
</reference>
<gene>
    <name evidence="15" type="ORF">DW016_05665</name>
</gene>
<name>A0A3E3K4H7_9FIRM</name>
<evidence type="ECO:0000256" key="4">
    <source>
        <dbReference type="ARBA" id="ARBA00022679"/>
    </source>
</evidence>
<dbReference type="GO" id="GO:0016020">
    <property type="term" value="C:membrane"/>
    <property type="evidence" value="ECO:0007669"/>
    <property type="project" value="InterPro"/>
</dbReference>
<accession>A0A3E3K4H7</accession>
<evidence type="ECO:0000256" key="13">
    <source>
        <dbReference type="ARBA" id="ARBA00023180"/>
    </source>
</evidence>
<evidence type="ECO:0000256" key="12">
    <source>
        <dbReference type="ARBA" id="ARBA00023157"/>
    </source>
</evidence>
<comment type="subcellular location">
    <subcellularLocation>
        <location evidence="2">Endoplasmic reticulum membrane</location>
        <topology evidence="2">Single-pass type II membrane protein</topology>
    </subcellularLocation>
    <subcellularLocation>
        <location evidence="1">Golgi apparatus membrane</location>
        <topology evidence="1">Single-pass type II membrane protein</topology>
    </subcellularLocation>
</comment>
<keyword evidence="9" id="KW-1133">Transmembrane helix</keyword>
<dbReference type="Proteomes" id="UP000261080">
    <property type="component" value="Unassembled WGS sequence"/>
</dbReference>
<dbReference type="OrthoDB" id="7943907at2"/>
<evidence type="ECO:0000256" key="7">
    <source>
        <dbReference type="ARBA" id="ARBA00022824"/>
    </source>
</evidence>
<dbReference type="EMBL" id="QVLX01000002">
    <property type="protein sequence ID" value="RGE88985.1"/>
    <property type="molecule type" value="Genomic_DNA"/>
</dbReference>
<dbReference type="AlphaFoldDB" id="A0A3E3K4H7"/>
<dbReference type="GO" id="GO:0050650">
    <property type="term" value="P:chondroitin sulfate proteoglycan biosynthetic process"/>
    <property type="evidence" value="ECO:0007669"/>
    <property type="project" value="TreeGrafter"/>
</dbReference>
<keyword evidence="10" id="KW-0333">Golgi apparatus</keyword>